<protein>
    <submittedName>
        <fullName evidence="2">Uncharacterized protein</fullName>
    </submittedName>
</protein>
<evidence type="ECO:0000256" key="1">
    <source>
        <dbReference type="SAM" id="Phobius"/>
    </source>
</evidence>
<dbReference type="EMBL" id="BK059117">
    <property type="protein sequence ID" value="DAE32138.1"/>
    <property type="molecule type" value="Genomic_DNA"/>
</dbReference>
<name>A0A8S5RLZ8_9VIRU</name>
<feature type="transmembrane region" description="Helical" evidence="1">
    <location>
        <begin position="20"/>
        <end position="39"/>
    </location>
</feature>
<proteinExistence type="predicted"/>
<organism evidence="2">
    <name type="scientific">virus sp. ctxAI8</name>
    <dbReference type="NCBI Taxonomy" id="2825829"/>
    <lineage>
        <taxon>Viruses</taxon>
    </lineage>
</organism>
<keyword evidence="1" id="KW-1133">Transmembrane helix</keyword>
<sequence length="40" mass="4964">MYFYFIKRPPLGFFQNAIKLRLVLRIPLLILYFANIYHIF</sequence>
<reference evidence="2" key="1">
    <citation type="journal article" date="2021" name="Proc. Natl. Acad. Sci. U.S.A.">
        <title>A Catalog of Tens of Thousands of Viruses from Human Metagenomes Reveals Hidden Associations with Chronic Diseases.</title>
        <authorList>
            <person name="Tisza M.J."/>
            <person name="Buck C.B."/>
        </authorList>
    </citation>
    <scope>NUCLEOTIDE SEQUENCE</scope>
    <source>
        <strain evidence="2">CtxAI8</strain>
    </source>
</reference>
<evidence type="ECO:0000313" key="2">
    <source>
        <dbReference type="EMBL" id="DAE32138.1"/>
    </source>
</evidence>
<keyword evidence="1" id="KW-0472">Membrane</keyword>
<accession>A0A8S5RLZ8</accession>
<keyword evidence="1" id="KW-0812">Transmembrane</keyword>